<comment type="caution">
    <text evidence="1">The sequence shown here is derived from an EMBL/GenBank/DDBJ whole genome shotgun (WGS) entry which is preliminary data.</text>
</comment>
<dbReference type="Proteomes" id="UP000774570">
    <property type="component" value="Unassembled WGS sequence"/>
</dbReference>
<keyword evidence="2" id="KW-1185">Reference proteome</keyword>
<sequence>MTARWKGSADLPTDLPVGNRGFALACLEVEPGGVRITVTGGREALVSRDEVAKVYVCREFGQYALCFQMKDARDYVVHLRRKHAKEAFQAVEKAGYPVTRNVYRPYYGRIDQADTARVQEQTARG</sequence>
<organism evidence="1 2">
    <name type="scientific">Actinomadura parmotrematis</name>
    <dbReference type="NCBI Taxonomy" id="2864039"/>
    <lineage>
        <taxon>Bacteria</taxon>
        <taxon>Bacillati</taxon>
        <taxon>Actinomycetota</taxon>
        <taxon>Actinomycetes</taxon>
        <taxon>Streptosporangiales</taxon>
        <taxon>Thermomonosporaceae</taxon>
        <taxon>Actinomadura</taxon>
    </lineage>
</organism>
<dbReference type="RefSeq" id="WP_220170995.1">
    <property type="nucleotide sequence ID" value="NZ_JAIBOA010000046.1"/>
</dbReference>
<dbReference type="EMBL" id="JAIBOA010000046">
    <property type="protein sequence ID" value="MBW8487760.1"/>
    <property type="molecule type" value="Genomic_DNA"/>
</dbReference>
<name>A0ABS7G4U5_9ACTN</name>
<proteinExistence type="predicted"/>
<evidence type="ECO:0000313" key="1">
    <source>
        <dbReference type="EMBL" id="MBW8487760.1"/>
    </source>
</evidence>
<reference evidence="1 2" key="1">
    <citation type="submission" date="2021-07" db="EMBL/GenBank/DDBJ databases">
        <title>Actinomadura sp. PM05-2 isolated from lichen.</title>
        <authorList>
            <person name="Somphong A."/>
            <person name="Phongsopitanun W."/>
            <person name="Tanasupawat S."/>
            <person name="Peongsungnone V."/>
        </authorList>
    </citation>
    <scope>NUCLEOTIDE SEQUENCE [LARGE SCALE GENOMIC DNA]</scope>
    <source>
        <strain evidence="1 2">PM05-2</strain>
    </source>
</reference>
<gene>
    <name evidence="1" type="ORF">K1Y72_35790</name>
</gene>
<accession>A0ABS7G4U5</accession>
<evidence type="ECO:0000313" key="2">
    <source>
        <dbReference type="Proteomes" id="UP000774570"/>
    </source>
</evidence>
<protein>
    <submittedName>
        <fullName evidence="1">Uncharacterized protein</fullName>
    </submittedName>
</protein>